<dbReference type="InterPro" id="IPR016032">
    <property type="entry name" value="Sig_transdc_resp-reg_C-effctor"/>
</dbReference>
<dbReference type="PANTHER" id="PTHR48111:SF40">
    <property type="entry name" value="PHOSPHATE REGULON TRANSCRIPTIONAL REGULATORY PROTEIN PHOB"/>
    <property type="match status" value="1"/>
</dbReference>
<dbReference type="Pfam" id="PF00486">
    <property type="entry name" value="Trans_reg_C"/>
    <property type="match status" value="1"/>
</dbReference>
<comment type="caution">
    <text evidence="10">The sequence shown here is derived from an EMBL/GenBank/DDBJ whole genome shotgun (WGS) entry which is preliminary data.</text>
</comment>
<evidence type="ECO:0000259" key="9">
    <source>
        <dbReference type="PROSITE" id="PS51755"/>
    </source>
</evidence>
<feature type="domain" description="Response regulatory" evidence="8">
    <location>
        <begin position="4"/>
        <end position="118"/>
    </location>
</feature>
<keyword evidence="1" id="KW-0597">Phosphoprotein</keyword>
<dbReference type="SUPFAM" id="SSF46894">
    <property type="entry name" value="C-terminal effector domain of the bipartite response regulators"/>
    <property type="match status" value="1"/>
</dbReference>
<evidence type="ECO:0000256" key="4">
    <source>
        <dbReference type="ARBA" id="ARBA00023125"/>
    </source>
</evidence>
<dbReference type="CDD" id="cd00383">
    <property type="entry name" value="trans_reg_C"/>
    <property type="match status" value="1"/>
</dbReference>
<evidence type="ECO:0000256" key="3">
    <source>
        <dbReference type="ARBA" id="ARBA00023015"/>
    </source>
</evidence>
<keyword evidence="2" id="KW-0902">Two-component regulatory system</keyword>
<evidence type="ECO:0000259" key="8">
    <source>
        <dbReference type="PROSITE" id="PS50110"/>
    </source>
</evidence>
<evidence type="ECO:0000256" key="6">
    <source>
        <dbReference type="PROSITE-ProRule" id="PRU00169"/>
    </source>
</evidence>
<evidence type="ECO:0000313" key="11">
    <source>
        <dbReference type="Proteomes" id="UP001310386"/>
    </source>
</evidence>
<keyword evidence="5" id="KW-0804">Transcription</keyword>
<dbReference type="EMBL" id="JAYJLD010000038">
    <property type="protein sequence ID" value="MEB3103540.1"/>
    <property type="molecule type" value="Genomic_DNA"/>
</dbReference>
<dbReference type="PROSITE" id="PS50110">
    <property type="entry name" value="RESPONSE_REGULATORY"/>
    <property type="match status" value="1"/>
</dbReference>
<name>A0ABU5ZM07_9BACL</name>
<dbReference type="RefSeq" id="WP_371755668.1">
    <property type="nucleotide sequence ID" value="NZ_JAYJLD010000038.1"/>
</dbReference>
<accession>A0ABU5ZM07</accession>
<evidence type="ECO:0000256" key="1">
    <source>
        <dbReference type="ARBA" id="ARBA00022553"/>
    </source>
</evidence>
<dbReference type="InterPro" id="IPR039420">
    <property type="entry name" value="WalR-like"/>
</dbReference>
<dbReference type="Gene3D" id="6.10.250.690">
    <property type="match status" value="1"/>
</dbReference>
<evidence type="ECO:0000313" key="10">
    <source>
        <dbReference type="EMBL" id="MEB3103540.1"/>
    </source>
</evidence>
<dbReference type="Gene3D" id="1.10.10.10">
    <property type="entry name" value="Winged helix-like DNA-binding domain superfamily/Winged helix DNA-binding domain"/>
    <property type="match status" value="1"/>
</dbReference>
<gene>
    <name evidence="10" type="ORF">VF724_18045</name>
</gene>
<dbReference type="SMART" id="SM00448">
    <property type="entry name" value="REC"/>
    <property type="match status" value="1"/>
</dbReference>
<evidence type="ECO:0000256" key="5">
    <source>
        <dbReference type="ARBA" id="ARBA00023163"/>
    </source>
</evidence>
<dbReference type="InterPro" id="IPR001789">
    <property type="entry name" value="Sig_transdc_resp-reg_receiver"/>
</dbReference>
<protein>
    <submittedName>
        <fullName evidence="10">Response regulator transcription factor</fullName>
    </submittedName>
</protein>
<dbReference type="PROSITE" id="PS51755">
    <property type="entry name" value="OMPR_PHOB"/>
    <property type="match status" value="1"/>
</dbReference>
<dbReference type="InterPro" id="IPR036388">
    <property type="entry name" value="WH-like_DNA-bd_sf"/>
</dbReference>
<sequence>MAHRILIIDNDPTVTNLLSYTLVQKGYEISVSHDGREGLNQSISKPYDLIILEVLLTGMNGIDLVTKMRHMGSTAAVIFLSSKNGVQDIIEGLMAGADDYMTKPFEVAELLARIAATLRRISLPMEKNSMSNVNETIIFGDMQIDPINYEVIANEKRVHLRKKEFELLLFLARRPETIVPREEIINMFWGIDHISGKRTLDVHISLLRKKIQSSSQSVVIASARSIGYKLSLRKSV</sequence>
<dbReference type="Pfam" id="PF00072">
    <property type="entry name" value="Response_reg"/>
    <property type="match status" value="1"/>
</dbReference>
<dbReference type="SUPFAM" id="SSF52172">
    <property type="entry name" value="CheY-like"/>
    <property type="match status" value="1"/>
</dbReference>
<dbReference type="Proteomes" id="UP001310386">
    <property type="component" value="Unassembled WGS sequence"/>
</dbReference>
<comment type="caution">
    <text evidence="6">Lacks conserved residue(s) required for the propagation of feature annotation.</text>
</comment>
<proteinExistence type="predicted"/>
<dbReference type="InterPro" id="IPR011006">
    <property type="entry name" value="CheY-like_superfamily"/>
</dbReference>
<reference evidence="10" key="1">
    <citation type="submission" date="2023-12" db="EMBL/GenBank/DDBJ databases">
        <title>Fervidustalea candida gen. nov., sp. nov., a novel member of the family Paenibacillaceae isolated from a geothermal area.</title>
        <authorList>
            <person name="Li W.-J."/>
            <person name="Jiao J.-Y."/>
            <person name="Chen Y."/>
        </authorList>
    </citation>
    <scope>NUCLEOTIDE SEQUENCE</scope>
    <source>
        <strain evidence="10">SYSU GA230002</strain>
    </source>
</reference>
<keyword evidence="3" id="KW-0805">Transcription regulation</keyword>
<feature type="DNA-binding region" description="OmpR/PhoB-type" evidence="7">
    <location>
        <begin position="134"/>
        <end position="232"/>
    </location>
</feature>
<keyword evidence="11" id="KW-1185">Reference proteome</keyword>
<dbReference type="SMART" id="SM00862">
    <property type="entry name" value="Trans_reg_C"/>
    <property type="match status" value="1"/>
</dbReference>
<organism evidence="10 11">
    <name type="scientific">Ferviditalea candida</name>
    <dbReference type="NCBI Taxonomy" id="3108399"/>
    <lineage>
        <taxon>Bacteria</taxon>
        <taxon>Bacillati</taxon>
        <taxon>Bacillota</taxon>
        <taxon>Bacilli</taxon>
        <taxon>Bacillales</taxon>
        <taxon>Paenibacillaceae</taxon>
        <taxon>Ferviditalea</taxon>
    </lineage>
</organism>
<dbReference type="PANTHER" id="PTHR48111">
    <property type="entry name" value="REGULATOR OF RPOS"/>
    <property type="match status" value="1"/>
</dbReference>
<evidence type="ECO:0000256" key="2">
    <source>
        <dbReference type="ARBA" id="ARBA00023012"/>
    </source>
</evidence>
<keyword evidence="4 7" id="KW-0238">DNA-binding</keyword>
<feature type="domain" description="OmpR/PhoB-type" evidence="9">
    <location>
        <begin position="134"/>
        <end position="232"/>
    </location>
</feature>
<dbReference type="Gene3D" id="3.40.50.2300">
    <property type="match status" value="1"/>
</dbReference>
<evidence type="ECO:0000256" key="7">
    <source>
        <dbReference type="PROSITE-ProRule" id="PRU01091"/>
    </source>
</evidence>
<dbReference type="InterPro" id="IPR001867">
    <property type="entry name" value="OmpR/PhoB-type_DNA-bd"/>
</dbReference>